<proteinExistence type="predicted"/>
<evidence type="ECO:0000256" key="2">
    <source>
        <dbReference type="SAM" id="SignalP"/>
    </source>
</evidence>
<feature type="domain" description="LTD" evidence="4">
    <location>
        <begin position="33"/>
        <end position="192"/>
    </location>
</feature>
<dbReference type="SMART" id="SM00089">
    <property type="entry name" value="PKD"/>
    <property type="match status" value="1"/>
</dbReference>
<dbReference type="Proteomes" id="UP000228711">
    <property type="component" value="Unassembled WGS sequence"/>
</dbReference>
<keyword evidence="1" id="KW-0472">Membrane</keyword>
<dbReference type="InterPro" id="IPR022409">
    <property type="entry name" value="PKD/Chitinase_dom"/>
</dbReference>
<evidence type="ECO:0000313" key="5">
    <source>
        <dbReference type="EMBL" id="PIS41988.1"/>
    </source>
</evidence>
<comment type="caution">
    <text evidence="5">The sequence shown here is derived from an EMBL/GenBank/DDBJ whole genome shotgun (WGS) entry which is preliminary data.</text>
</comment>
<dbReference type="SUPFAM" id="SSF49299">
    <property type="entry name" value="PKD domain"/>
    <property type="match status" value="1"/>
</dbReference>
<evidence type="ECO:0000259" key="3">
    <source>
        <dbReference type="PROSITE" id="PS50093"/>
    </source>
</evidence>
<dbReference type="PROSITE" id="PS51841">
    <property type="entry name" value="LTD"/>
    <property type="match status" value="1"/>
</dbReference>
<feature type="transmembrane region" description="Helical" evidence="1">
    <location>
        <begin position="411"/>
        <end position="429"/>
    </location>
</feature>
<dbReference type="Gene3D" id="2.60.40.1260">
    <property type="entry name" value="Lamin Tail domain"/>
    <property type="match status" value="2"/>
</dbReference>
<dbReference type="InterPro" id="IPR013783">
    <property type="entry name" value="Ig-like_fold"/>
</dbReference>
<keyword evidence="1" id="KW-1133">Transmembrane helix</keyword>
<accession>A0A2H0YU18</accession>
<evidence type="ECO:0000259" key="4">
    <source>
        <dbReference type="PROSITE" id="PS51841"/>
    </source>
</evidence>
<feature type="signal peptide" evidence="2">
    <location>
        <begin position="1"/>
        <end position="20"/>
    </location>
</feature>
<keyword evidence="1" id="KW-0812">Transmembrane</keyword>
<keyword evidence="2" id="KW-0732">Signal</keyword>
<dbReference type="InterPro" id="IPR000601">
    <property type="entry name" value="PKD_dom"/>
</dbReference>
<dbReference type="InterPro" id="IPR001322">
    <property type="entry name" value="Lamin_tail_dom"/>
</dbReference>
<evidence type="ECO:0000256" key="1">
    <source>
        <dbReference type="SAM" id="Phobius"/>
    </source>
</evidence>
<name>A0A2H0YU18_9BACT</name>
<feature type="chain" id="PRO_5013554039" description="PKD domain-containing protein" evidence="2">
    <location>
        <begin position="21"/>
        <end position="445"/>
    </location>
</feature>
<dbReference type="AlphaFoldDB" id="A0A2H0YU18"/>
<organism evidence="5 6">
    <name type="scientific">Candidatus Kerfeldbacteria bacterium CG08_land_8_20_14_0_20_42_7</name>
    <dbReference type="NCBI Taxonomy" id="2014245"/>
    <lineage>
        <taxon>Bacteria</taxon>
        <taxon>Candidatus Kerfeldiibacteriota</taxon>
    </lineage>
</organism>
<reference evidence="6" key="1">
    <citation type="submission" date="2017-09" db="EMBL/GenBank/DDBJ databases">
        <title>Depth-based differentiation of microbial function through sediment-hosted aquifers and enrichment of novel symbionts in the deep terrestrial subsurface.</title>
        <authorList>
            <person name="Probst A.J."/>
            <person name="Ladd B."/>
            <person name="Jarett J.K."/>
            <person name="Geller-Mcgrath D.E."/>
            <person name="Sieber C.M.K."/>
            <person name="Emerson J.B."/>
            <person name="Anantharaman K."/>
            <person name="Thomas B.C."/>
            <person name="Malmstrom R."/>
            <person name="Stieglmeier M."/>
            <person name="Klingl A."/>
            <person name="Woyke T."/>
            <person name="Ryan C.M."/>
            <person name="Banfield J.F."/>
        </authorList>
    </citation>
    <scope>NUCLEOTIDE SEQUENCE [LARGE SCALE GENOMIC DNA]</scope>
</reference>
<dbReference type="InterPro" id="IPR036415">
    <property type="entry name" value="Lamin_tail_dom_sf"/>
</dbReference>
<sequence length="445" mass="48711">MKKIFILTALGIFLPGLVFAQQCKWVCDDASGGTTDFSNQLQLSEFLPNPTGDDTAGEFIEIENITTKTLDLAGWQLVDASGRKFTFKEGSISAKRFLAIYRPTTKISLNNSDGETVSLLSPDEKIQDESEFEGTAHEGISYARDKSSWSWTTQLTPGKSNVCKIPNEPPKLKVIIPDTVFANQVAEFSASNSTDPDGDVLHATWKFSDGKTDKGIEVTHTFETSGEYSVHVELSDMKGGVALDDYNFSVNPYDLSNTVFINELYPKPDTGQEEFIELITEGDALVELGGWQLTDGTRTHTFPQEAQLEVGGYVAVYKSESGIALNDTGDSVQLIRPDESIADSQTYTSAQKGKSYSRYDAEWLWATPTPGTENEVQDSGVVLGAMTAQAAEGATHQPSNVIVSQSVLDRYGLYIFITLAGVVVGFGLYKKWRADRAEHDEYDAG</sequence>
<dbReference type="CDD" id="cd00146">
    <property type="entry name" value="PKD"/>
    <property type="match status" value="1"/>
</dbReference>
<gene>
    <name evidence="5" type="ORF">COT25_00135</name>
</gene>
<dbReference type="SUPFAM" id="SSF74853">
    <property type="entry name" value="Lamin A/C globular tail domain"/>
    <property type="match status" value="2"/>
</dbReference>
<evidence type="ECO:0000313" key="6">
    <source>
        <dbReference type="Proteomes" id="UP000228711"/>
    </source>
</evidence>
<dbReference type="Gene3D" id="2.60.40.10">
    <property type="entry name" value="Immunoglobulins"/>
    <property type="match status" value="1"/>
</dbReference>
<dbReference type="InterPro" id="IPR035986">
    <property type="entry name" value="PKD_dom_sf"/>
</dbReference>
<dbReference type="Pfam" id="PF18911">
    <property type="entry name" value="PKD_4"/>
    <property type="match status" value="1"/>
</dbReference>
<protein>
    <recommendedName>
        <fullName evidence="7">PKD domain-containing protein</fullName>
    </recommendedName>
</protein>
<feature type="domain" description="PKD" evidence="3">
    <location>
        <begin position="169"/>
        <end position="250"/>
    </location>
</feature>
<dbReference type="Pfam" id="PF00932">
    <property type="entry name" value="LTD"/>
    <property type="match status" value="2"/>
</dbReference>
<dbReference type="PROSITE" id="PS50093">
    <property type="entry name" value="PKD"/>
    <property type="match status" value="1"/>
</dbReference>
<evidence type="ECO:0008006" key="7">
    <source>
        <dbReference type="Google" id="ProtNLM"/>
    </source>
</evidence>
<dbReference type="EMBL" id="PEXV01000006">
    <property type="protein sequence ID" value="PIS41988.1"/>
    <property type="molecule type" value="Genomic_DNA"/>
</dbReference>